<keyword evidence="2" id="KW-1185">Reference proteome</keyword>
<dbReference type="Proteomes" id="UP001620626">
    <property type="component" value="Unassembled WGS sequence"/>
</dbReference>
<reference evidence="1 2" key="1">
    <citation type="submission" date="2024-10" db="EMBL/GenBank/DDBJ databases">
        <authorList>
            <person name="Kim D."/>
        </authorList>
    </citation>
    <scope>NUCLEOTIDE SEQUENCE [LARGE SCALE GENOMIC DNA]</scope>
    <source>
        <strain evidence="1">BH-2024</strain>
    </source>
</reference>
<proteinExistence type="predicted"/>
<evidence type="ECO:0000313" key="1">
    <source>
        <dbReference type="EMBL" id="KAL3104969.1"/>
    </source>
</evidence>
<comment type="caution">
    <text evidence="1">The sequence shown here is derived from an EMBL/GenBank/DDBJ whole genome shotgun (WGS) entry which is preliminary data.</text>
</comment>
<organism evidence="1 2">
    <name type="scientific">Heterodera trifolii</name>
    <dbReference type="NCBI Taxonomy" id="157864"/>
    <lineage>
        <taxon>Eukaryota</taxon>
        <taxon>Metazoa</taxon>
        <taxon>Ecdysozoa</taxon>
        <taxon>Nematoda</taxon>
        <taxon>Chromadorea</taxon>
        <taxon>Rhabditida</taxon>
        <taxon>Tylenchina</taxon>
        <taxon>Tylenchomorpha</taxon>
        <taxon>Tylenchoidea</taxon>
        <taxon>Heteroderidae</taxon>
        <taxon>Heteroderinae</taxon>
        <taxon>Heterodera</taxon>
    </lineage>
</organism>
<sequence>MMKKIVSLFISNVEKQSGELSVFGTKAFTSDESVLIYDSRELLSMLKQNRWWSLDGTFRSVPKPWTQVFVIGCYVNNRMVVAAQALLPGKTSNYYAQVLQKLKRAIDPTAN</sequence>
<evidence type="ECO:0000313" key="2">
    <source>
        <dbReference type="Proteomes" id="UP001620626"/>
    </source>
</evidence>
<dbReference type="EMBL" id="JBICBT010000693">
    <property type="protein sequence ID" value="KAL3104969.1"/>
    <property type="molecule type" value="Genomic_DNA"/>
</dbReference>
<accession>A0ABD2KPT8</accession>
<name>A0ABD2KPT8_9BILA</name>
<dbReference type="AlphaFoldDB" id="A0ABD2KPT8"/>
<protein>
    <submittedName>
        <fullName evidence="1">Uncharacterized protein</fullName>
    </submittedName>
</protein>
<gene>
    <name evidence="1" type="ORF">niasHT_028501</name>
</gene>